<dbReference type="Gene3D" id="3.40.50.1110">
    <property type="entry name" value="SGNH hydrolase"/>
    <property type="match status" value="1"/>
</dbReference>
<proteinExistence type="predicted"/>
<dbReference type="OrthoDB" id="1091634at2"/>
<dbReference type="SUPFAM" id="SSF52266">
    <property type="entry name" value="SGNH hydrolase"/>
    <property type="match status" value="1"/>
</dbReference>
<gene>
    <name evidence="1" type="ORF">SAMN04515674_12051</name>
</gene>
<name>A0A1I5YPL1_9BACT</name>
<reference evidence="1 2" key="1">
    <citation type="submission" date="2016-10" db="EMBL/GenBank/DDBJ databases">
        <authorList>
            <person name="de Groot N.N."/>
        </authorList>
    </citation>
    <scope>NUCLEOTIDE SEQUENCE [LARGE SCALE GENOMIC DNA]</scope>
    <source>
        <strain evidence="2">E92,LMG 26720,CCM 7988</strain>
    </source>
</reference>
<protein>
    <submittedName>
        <fullName evidence="1">Lysophospholipase L1</fullName>
    </submittedName>
</protein>
<sequence>MKVTYLFFSVALFITGYLTTPEFSAKKTILGDINNDSLAYKVLILGNSMTKHEPNQALGWKGNWGMAASSEENDYVHLLIKKFREKKPNVNVEYFNVAQSFERAYWKFDLKDFSQFRSFNPDLLIIRLGENVPADSLAKYSFKDGLKRLSDYITSGNKNKKVCVSTRFWPNKLIDDQIKNYAAENNCILTNLSQLSGIDGSMATGKFENKGVAMHPSDDGMKMIAESLWKGLKNL</sequence>
<evidence type="ECO:0000313" key="1">
    <source>
        <dbReference type="EMBL" id="SFQ46030.1"/>
    </source>
</evidence>
<dbReference type="GO" id="GO:0016788">
    <property type="term" value="F:hydrolase activity, acting on ester bonds"/>
    <property type="evidence" value="ECO:0007669"/>
    <property type="project" value="UniProtKB-ARBA"/>
</dbReference>
<keyword evidence="2" id="KW-1185">Reference proteome</keyword>
<evidence type="ECO:0000313" key="2">
    <source>
        <dbReference type="Proteomes" id="UP000199306"/>
    </source>
</evidence>
<dbReference type="RefSeq" id="WP_143095308.1">
    <property type="nucleotide sequence ID" value="NZ_FOXH01000020.1"/>
</dbReference>
<organism evidence="1 2">
    <name type="scientific">Pseudarcicella hirudinis</name>
    <dbReference type="NCBI Taxonomy" id="1079859"/>
    <lineage>
        <taxon>Bacteria</taxon>
        <taxon>Pseudomonadati</taxon>
        <taxon>Bacteroidota</taxon>
        <taxon>Cytophagia</taxon>
        <taxon>Cytophagales</taxon>
        <taxon>Flectobacillaceae</taxon>
        <taxon>Pseudarcicella</taxon>
    </lineage>
</organism>
<dbReference type="EMBL" id="FOXH01000020">
    <property type="protein sequence ID" value="SFQ46030.1"/>
    <property type="molecule type" value="Genomic_DNA"/>
</dbReference>
<dbReference type="InterPro" id="IPR036514">
    <property type="entry name" value="SGNH_hydro_sf"/>
</dbReference>
<dbReference type="CDD" id="cd00229">
    <property type="entry name" value="SGNH_hydrolase"/>
    <property type="match status" value="1"/>
</dbReference>
<dbReference type="STRING" id="1079859.SAMN04515674_12051"/>
<dbReference type="Proteomes" id="UP000199306">
    <property type="component" value="Unassembled WGS sequence"/>
</dbReference>
<dbReference type="AlphaFoldDB" id="A0A1I5YPL1"/>
<accession>A0A1I5YPL1</accession>